<evidence type="ECO:0000313" key="3">
    <source>
        <dbReference type="Proteomes" id="UP000030656"/>
    </source>
</evidence>
<gene>
    <name evidence="2" type="ORF">PFFCH_00995</name>
</gene>
<proteinExistence type="predicted"/>
<accession>A0A024VUJ8</accession>
<sequence length="41" mass="4734">MSVMSISCMVSMMGIGCMYMCLSFVTDFFIDIIRKQELRKS</sequence>
<evidence type="ECO:0000256" key="1">
    <source>
        <dbReference type="SAM" id="Phobius"/>
    </source>
</evidence>
<reference evidence="2 3" key="2">
    <citation type="submission" date="2013-02" db="EMBL/GenBank/DDBJ databases">
        <title>The Genome Sequence of Plasmodium falciparum FCH/4.</title>
        <authorList>
            <consortium name="The Broad Institute Genome Sequencing Platform"/>
            <consortium name="The Broad Institute Genome Sequencing Center for Infectious Disease"/>
            <person name="Neafsey D."/>
            <person name="Cheeseman I."/>
            <person name="Volkman S."/>
            <person name="Adams J."/>
            <person name="Walker B."/>
            <person name="Young S.K."/>
            <person name="Zeng Q."/>
            <person name="Gargeya S."/>
            <person name="Fitzgerald M."/>
            <person name="Haas B."/>
            <person name="Abouelleil A."/>
            <person name="Alvarado L."/>
            <person name="Arachchi H.M."/>
            <person name="Berlin A.M."/>
            <person name="Chapman S.B."/>
            <person name="Dewar J."/>
            <person name="Goldberg J."/>
            <person name="Griggs A."/>
            <person name="Gujja S."/>
            <person name="Hansen M."/>
            <person name="Howarth C."/>
            <person name="Imamovic A."/>
            <person name="Larimer J."/>
            <person name="McCowan C."/>
            <person name="Murphy C."/>
            <person name="Neiman D."/>
            <person name="Pearson M."/>
            <person name="Priest M."/>
            <person name="Roberts A."/>
            <person name="Saif S."/>
            <person name="Shea T."/>
            <person name="Sisk P."/>
            <person name="Sykes S."/>
            <person name="Wortman J."/>
            <person name="Nusbaum C."/>
            <person name="Birren B."/>
        </authorList>
    </citation>
    <scope>NUCLEOTIDE SEQUENCE [LARGE SCALE GENOMIC DNA]</scope>
    <source>
        <strain evidence="2 3">FCH/4</strain>
    </source>
</reference>
<name>A0A024VUJ8_PLAFA</name>
<keyword evidence="1" id="KW-0812">Transmembrane</keyword>
<protein>
    <submittedName>
        <fullName evidence="2">Uncharacterized protein</fullName>
    </submittedName>
</protein>
<keyword evidence="1" id="KW-0472">Membrane</keyword>
<dbReference type="Proteomes" id="UP000030656">
    <property type="component" value="Unassembled WGS sequence"/>
</dbReference>
<dbReference type="AlphaFoldDB" id="A0A024VUJ8"/>
<reference evidence="2 3" key="1">
    <citation type="submission" date="2013-02" db="EMBL/GenBank/DDBJ databases">
        <title>The Genome Annotation of Plasmodium falciparum FCH/4.</title>
        <authorList>
            <consortium name="The Broad Institute Genome Sequencing Platform"/>
            <consortium name="The Broad Institute Genome Sequencing Center for Infectious Disease"/>
            <person name="Neafsey D."/>
            <person name="Hoffman S."/>
            <person name="Volkman S."/>
            <person name="Rosenthal P."/>
            <person name="Walker B."/>
            <person name="Young S.K."/>
            <person name="Zeng Q."/>
            <person name="Gargeya S."/>
            <person name="Fitzgerald M."/>
            <person name="Haas B."/>
            <person name="Abouelleil A."/>
            <person name="Allen A.W."/>
            <person name="Alvarado L."/>
            <person name="Arachchi H.M."/>
            <person name="Berlin A.M."/>
            <person name="Chapman S.B."/>
            <person name="Gainer-Dewar J."/>
            <person name="Goldberg J."/>
            <person name="Griggs A."/>
            <person name="Gujja S."/>
            <person name="Hansen M."/>
            <person name="Howarth C."/>
            <person name="Imamovic A."/>
            <person name="Ireland A."/>
            <person name="Larimer J."/>
            <person name="McCowan C."/>
            <person name="Murphy C."/>
            <person name="Pearson M."/>
            <person name="Poon T.W."/>
            <person name="Priest M."/>
            <person name="Roberts A."/>
            <person name="Saif S."/>
            <person name="Shea T."/>
            <person name="Sisk P."/>
            <person name="Sykes S."/>
            <person name="Wortman J."/>
            <person name="Nusbaum C."/>
            <person name="Birren B."/>
        </authorList>
    </citation>
    <scope>NUCLEOTIDE SEQUENCE [LARGE SCALE GENOMIC DNA]</scope>
    <source>
        <strain evidence="2 3">FCH/4</strain>
    </source>
</reference>
<feature type="transmembrane region" description="Helical" evidence="1">
    <location>
        <begin position="12"/>
        <end position="33"/>
    </location>
</feature>
<organism evidence="2 3">
    <name type="scientific">Plasmodium falciparum FCH/4</name>
    <dbReference type="NCBI Taxonomy" id="1036724"/>
    <lineage>
        <taxon>Eukaryota</taxon>
        <taxon>Sar</taxon>
        <taxon>Alveolata</taxon>
        <taxon>Apicomplexa</taxon>
        <taxon>Aconoidasida</taxon>
        <taxon>Haemosporida</taxon>
        <taxon>Plasmodiidae</taxon>
        <taxon>Plasmodium</taxon>
        <taxon>Plasmodium (Laverania)</taxon>
    </lineage>
</organism>
<evidence type="ECO:0000313" key="2">
    <source>
        <dbReference type="EMBL" id="ETW31576.1"/>
    </source>
</evidence>
<keyword evidence="1" id="KW-1133">Transmembrane helix</keyword>
<dbReference type="EMBL" id="KI927841">
    <property type="protein sequence ID" value="ETW31576.1"/>
    <property type="molecule type" value="Genomic_DNA"/>
</dbReference>